<dbReference type="PANTHER" id="PTHR21064">
    <property type="entry name" value="AMINOGLYCOSIDE PHOSPHOTRANSFERASE DOMAIN-CONTAINING PROTEIN-RELATED"/>
    <property type="match status" value="1"/>
</dbReference>
<dbReference type="InterPro" id="IPR050249">
    <property type="entry name" value="Pseudomonas-type_ThrB"/>
</dbReference>
<dbReference type="Pfam" id="PF01636">
    <property type="entry name" value="APH"/>
    <property type="match status" value="1"/>
</dbReference>
<dbReference type="RefSeq" id="WP_214359000.1">
    <property type="nucleotide sequence ID" value="NZ_JAFEJS010000014.1"/>
</dbReference>
<dbReference type="SUPFAM" id="SSF56112">
    <property type="entry name" value="Protein kinase-like (PK-like)"/>
    <property type="match status" value="1"/>
</dbReference>
<evidence type="ECO:0000259" key="1">
    <source>
        <dbReference type="Pfam" id="PF01636"/>
    </source>
</evidence>
<dbReference type="InterPro" id="IPR011009">
    <property type="entry name" value="Kinase-like_dom_sf"/>
</dbReference>
<gene>
    <name evidence="2" type="ORF">JS528_10535</name>
</gene>
<organism evidence="2 3">
    <name type="scientific">Bifidobacterium santillanense</name>
    <dbReference type="NCBI Taxonomy" id="2809028"/>
    <lineage>
        <taxon>Bacteria</taxon>
        <taxon>Bacillati</taxon>
        <taxon>Actinomycetota</taxon>
        <taxon>Actinomycetes</taxon>
        <taxon>Bifidobacteriales</taxon>
        <taxon>Bifidobacteriaceae</taxon>
        <taxon>Bifidobacterium</taxon>
    </lineage>
</organism>
<evidence type="ECO:0000313" key="2">
    <source>
        <dbReference type="EMBL" id="MBT1173765.1"/>
    </source>
</evidence>
<dbReference type="Proteomes" id="UP000773064">
    <property type="component" value="Unassembled WGS sequence"/>
</dbReference>
<dbReference type="Gene3D" id="3.30.200.20">
    <property type="entry name" value="Phosphorylase Kinase, domain 1"/>
    <property type="match status" value="1"/>
</dbReference>
<dbReference type="PANTHER" id="PTHR21064:SF5">
    <property type="entry name" value="SLR1880 PROTEIN"/>
    <property type="match status" value="1"/>
</dbReference>
<name>A0ABS5USF8_9BIFI</name>
<proteinExistence type="predicted"/>
<accession>A0ABS5USF8</accession>
<protein>
    <submittedName>
        <fullName evidence="2">Aminoglycoside phosphotransferase family protein</fullName>
    </submittedName>
</protein>
<reference evidence="2 3" key="1">
    <citation type="journal article" date="2021" name="Environ. Microbiol.">
        <title>Genetic insights into the dark matter of the mammalian gut microbiota through targeted genome reconstruction.</title>
        <authorList>
            <person name="Lugli G.A."/>
            <person name="Alessandri G."/>
            <person name="Milani C."/>
            <person name="Viappiani A."/>
            <person name="Fontana F."/>
            <person name="Tarracchini C."/>
            <person name="Mancabelli L."/>
            <person name="Argentini C."/>
            <person name="Ruiz L."/>
            <person name="Margolles A."/>
            <person name="van Sinderen D."/>
            <person name="Turroni F."/>
            <person name="Ventura M."/>
        </authorList>
    </citation>
    <scope>NUCLEOTIDE SEQUENCE [LARGE SCALE GENOMIC DNA]</scope>
    <source>
        <strain evidence="2 3">MA2</strain>
    </source>
</reference>
<dbReference type="InterPro" id="IPR002575">
    <property type="entry name" value="Aminoglycoside_PTrfase"/>
</dbReference>
<dbReference type="Gene3D" id="3.90.1200.10">
    <property type="match status" value="1"/>
</dbReference>
<feature type="domain" description="Aminoglycoside phosphotransferase" evidence="1">
    <location>
        <begin position="24"/>
        <end position="253"/>
    </location>
</feature>
<sequence length="362" mass="40243">MAPTASELGAIAALFDLEGEVERIEPYGDGHINATYLITTTMRRYILQRMNTNVFPDTPNLMRNIELVTAFLRAKGQETLDVIPLKTGASYASLPDDGGEWRTYAFIEGTTSYSLVPNAAVFRESGAAFGAFQNQLADFDASQLTEPIAHFHDTPHRFGDFKAALEDDVMGRAATCRPEIDFFLDHADQYAVIMEGLADGSIPLRVTHNDTKLNNILMDAETGRARAIIDLDTIMPGSMLFDFGDSIRFGASTALEDEKDLDKVHFSTEYFRAYAEGFIGEVRDSVSPREAELFAFAGNMMTMECGMRFLADYLAGDVYFATKYPEHNLVRARTQIKLVREMEKKADEIRAIVDEVMAGGAR</sequence>
<keyword evidence="3" id="KW-1185">Reference proteome</keyword>
<evidence type="ECO:0000313" key="3">
    <source>
        <dbReference type="Proteomes" id="UP000773064"/>
    </source>
</evidence>
<dbReference type="EMBL" id="JAFEJS010000014">
    <property type="protein sequence ID" value="MBT1173765.1"/>
    <property type="molecule type" value="Genomic_DNA"/>
</dbReference>
<comment type="caution">
    <text evidence="2">The sequence shown here is derived from an EMBL/GenBank/DDBJ whole genome shotgun (WGS) entry which is preliminary data.</text>
</comment>